<comment type="caution">
    <text evidence="4">The sequence shown here is derived from an EMBL/GenBank/DDBJ whole genome shotgun (WGS) entry which is preliminary data.</text>
</comment>
<dbReference type="PROSITE" id="PS50088">
    <property type="entry name" value="ANK_REPEAT"/>
    <property type="match status" value="3"/>
</dbReference>
<dbReference type="InterPro" id="IPR002110">
    <property type="entry name" value="Ankyrin_rpt"/>
</dbReference>
<feature type="repeat" description="ANK" evidence="3">
    <location>
        <begin position="175"/>
        <end position="207"/>
    </location>
</feature>
<keyword evidence="5" id="KW-1185">Reference proteome</keyword>
<feature type="repeat" description="ANK" evidence="3">
    <location>
        <begin position="239"/>
        <end position="271"/>
    </location>
</feature>
<sequence length="682" mass="76822">LLATSGCHDFLGFNFLFINITDYRDDMTEKKSFFRHFQEGAHKMSNLACTSVRTDDVDVPWYASIVHNCIHDDKLSKLKVTLRKFSKQQRTTIVNHKINGSGALFISSLKGRVHIVNYLLDDCGADKELKGIYEVELDHSRHEVSPLWCSAVANKLEVVKALVEHGADINSASDTQSTPVRSACFMTNISIVKILVENGANIHKPNINGGTCLINSVQSEELCVFLLSKGVDVNAKDNSGNLALHYAIREGRLDTVKVLLKYGSDHTAKNDFGDDALQTAALRGYKSIVKYILETTDQTLEKSAHAYELLGANLVDEVHDIVGGLAMWQESMKIRYQDENNPLLKELPSDTNYAYLHAREPNSLQELHRIIDPDDVYMQALLIRERILGPCHKDVTFGLMYRGAVYADTHRYQRCVDLWKYTYILRHRKNDPLTHECLFTVQALVKLFWEMQVELESGTTEEKVKVEDAQEVFEMLVAQIISGQESLKNSKGKNKGNEDFQLLLQLSLHVIHLMARLDKTSPQNFEFRKAVHHLILQDPRGQEGGSLLHLSVDPKISLTSEEFYSPFPTLSVVEILISCGIDINAVDSKRNTALHNSIKFLTYSELQNEGILDCLLQNDAHVDIHNAEGQSALILLQHAGLPVCPLQYQTLKCLAAESIMKHKLSYEGEVPVCLLPFIQMHG</sequence>
<evidence type="ECO:0000313" key="4">
    <source>
        <dbReference type="EMBL" id="VDI44337.1"/>
    </source>
</evidence>
<protein>
    <submittedName>
        <fullName evidence="4">Uncharacterized protein</fullName>
    </submittedName>
</protein>
<keyword evidence="2 3" id="KW-0040">ANK repeat</keyword>
<evidence type="ECO:0000256" key="3">
    <source>
        <dbReference type="PROSITE-ProRule" id="PRU00023"/>
    </source>
</evidence>
<feature type="non-terminal residue" evidence="4">
    <location>
        <position position="1"/>
    </location>
</feature>
<reference evidence="4" key="1">
    <citation type="submission" date="2018-11" db="EMBL/GenBank/DDBJ databases">
        <authorList>
            <person name="Alioto T."/>
            <person name="Alioto T."/>
        </authorList>
    </citation>
    <scope>NUCLEOTIDE SEQUENCE</scope>
</reference>
<evidence type="ECO:0000256" key="1">
    <source>
        <dbReference type="ARBA" id="ARBA00022737"/>
    </source>
</evidence>
<evidence type="ECO:0000313" key="5">
    <source>
        <dbReference type="Proteomes" id="UP000596742"/>
    </source>
</evidence>
<dbReference type="Pfam" id="PF00023">
    <property type="entry name" value="Ank"/>
    <property type="match status" value="1"/>
</dbReference>
<organism evidence="4 5">
    <name type="scientific">Mytilus galloprovincialis</name>
    <name type="common">Mediterranean mussel</name>
    <dbReference type="NCBI Taxonomy" id="29158"/>
    <lineage>
        <taxon>Eukaryota</taxon>
        <taxon>Metazoa</taxon>
        <taxon>Spiralia</taxon>
        <taxon>Lophotrochozoa</taxon>
        <taxon>Mollusca</taxon>
        <taxon>Bivalvia</taxon>
        <taxon>Autobranchia</taxon>
        <taxon>Pteriomorphia</taxon>
        <taxon>Mytilida</taxon>
        <taxon>Mytiloidea</taxon>
        <taxon>Mytilidae</taxon>
        <taxon>Mytilinae</taxon>
        <taxon>Mytilus</taxon>
    </lineage>
</organism>
<dbReference type="Pfam" id="PF12796">
    <property type="entry name" value="Ank_2"/>
    <property type="match status" value="1"/>
</dbReference>
<keyword evidence="1" id="KW-0677">Repeat</keyword>
<dbReference type="PANTHER" id="PTHR24173">
    <property type="entry name" value="ANKYRIN REPEAT CONTAINING"/>
    <property type="match status" value="1"/>
</dbReference>
<evidence type="ECO:0000256" key="2">
    <source>
        <dbReference type="ARBA" id="ARBA00023043"/>
    </source>
</evidence>
<name>A0A8B6F455_MYTGA</name>
<dbReference type="PANTHER" id="PTHR24173:SF82">
    <property type="entry name" value="FI19351P1"/>
    <property type="match status" value="1"/>
</dbReference>
<dbReference type="SUPFAM" id="SSF48403">
    <property type="entry name" value="Ankyrin repeat"/>
    <property type="match status" value="2"/>
</dbReference>
<dbReference type="AlphaFoldDB" id="A0A8B6F455"/>
<dbReference type="OrthoDB" id="4429489at2759"/>
<dbReference type="Gene3D" id="1.25.40.20">
    <property type="entry name" value="Ankyrin repeat-containing domain"/>
    <property type="match status" value="3"/>
</dbReference>
<dbReference type="SMART" id="SM00248">
    <property type="entry name" value="ANK"/>
    <property type="match status" value="7"/>
</dbReference>
<dbReference type="PROSITE" id="PS50297">
    <property type="entry name" value="ANK_REP_REGION"/>
    <property type="match status" value="2"/>
</dbReference>
<dbReference type="Proteomes" id="UP000596742">
    <property type="component" value="Unassembled WGS sequence"/>
</dbReference>
<gene>
    <name evidence="4" type="ORF">MGAL_10B034061</name>
</gene>
<feature type="repeat" description="ANK" evidence="3">
    <location>
        <begin position="142"/>
        <end position="174"/>
    </location>
</feature>
<proteinExistence type="predicted"/>
<dbReference type="EMBL" id="UYJE01006245">
    <property type="protein sequence ID" value="VDI44337.1"/>
    <property type="molecule type" value="Genomic_DNA"/>
</dbReference>
<accession>A0A8B6F455</accession>
<dbReference type="InterPro" id="IPR036770">
    <property type="entry name" value="Ankyrin_rpt-contain_sf"/>
</dbReference>